<keyword evidence="1" id="KW-0479">Metal-binding</keyword>
<dbReference type="SUPFAM" id="SSF144232">
    <property type="entry name" value="HIT/MYND zinc finger-like"/>
    <property type="match status" value="1"/>
</dbReference>
<protein>
    <recommendedName>
        <fullName evidence="5">MYND-type domain-containing protein</fullName>
    </recommendedName>
</protein>
<evidence type="ECO:0000256" key="4">
    <source>
        <dbReference type="PROSITE-ProRule" id="PRU00134"/>
    </source>
</evidence>
<dbReference type="Gene3D" id="6.10.140.2220">
    <property type="match status" value="1"/>
</dbReference>
<keyword evidence="7" id="KW-1185">Reference proteome</keyword>
<evidence type="ECO:0000256" key="1">
    <source>
        <dbReference type="ARBA" id="ARBA00022723"/>
    </source>
</evidence>
<dbReference type="Pfam" id="PF01753">
    <property type="entry name" value="zf-MYND"/>
    <property type="match status" value="1"/>
</dbReference>
<dbReference type="EMBL" id="MCGR01000031">
    <property type="protein sequence ID" value="ORY77654.1"/>
    <property type="molecule type" value="Genomic_DNA"/>
</dbReference>
<dbReference type="AlphaFoldDB" id="A0A1Y2F2D8"/>
<comment type="caution">
    <text evidence="6">The sequence shown here is derived from an EMBL/GenBank/DDBJ whole genome shotgun (WGS) entry which is preliminary data.</text>
</comment>
<dbReference type="InterPro" id="IPR002893">
    <property type="entry name" value="Znf_MYND"/>
</dbReference>
<dbReference type="InParanoid" id="A0A1Y2F2D8"/>
<gene>
    <name evidence="6" type="ORF">BCR35DRAFT_332567</name>
</gene>
<keyword evidence="3" id="KW-0862">Zinc</keyword>
<keyword evidence="2 4" id="KW-0863">Zinc-finger</keyword>
<evidence type="ECO:0000259" key="5">
    <source>
        <dbReference type="PROSITE" id="PS50865"/>
    </source>
</evidence>
<accession>A0A1Y2F2D8</accession>
<dbReference type="Proteomes" id="UP000193467">
    <property type="component" value="Unassembled WGS sequence"/>
</dbReference>
<sequence length="243" mass="26446">MAIEADLARCCLNCHATAAAGGGSLKACGGCRKVRYCSTECQKKHRSQHKVFARPSASIDDSASAWSGAAEPELIETGCFGSACMCAFRKHTNNLLERTHVLAMAFELNESWTEEDSILHRYKVKSGAAVRDAYVEQHLTWAGMQTKTSEGVAELATVRQETVAHYETPPMKGWKPETWGSVNYFSGDPSAVRYDENWVTTLGSDLKVGTPSPSLLCFSGSRDKSFGVLGGFLKGSRRAEIHA</sequence>
<feature type="domain" description="MYND-type" evidence="5">
    <location>
        <begin position="11"/>
        <end position="53"/>
    </location>
</feature>
<evidence type="ECO:0000256" key="2">
    <source>
        <dbReference type="ARBA" id="ARBA00022771"/>
    </source>
</evidence>
<evidence type="ECO:0000313" key="7">
    <source>
        <dbReference type="Proteomes" id="UP000193467"/>
    </source>
</evidence>
<name>A0A1Y2F2D8_9BASI</name>
<evidence type="ECO:0000256" key="3">
    <source>
        <dbReference type="ARBA" id="ARBA00022833"/>
    </source>
</evidence>
<evidence type="ECO:0000313" key="6">
    <source>
        <dbReference type="EMBL" id="ORY77654.1"/>
    </source>
</evidence>
<dbReference type="OrthoDB" id="432970at2759"/>
<dbReference type="PROSITE" id="PS50865">
    <property type="entry name" value="ZF_MYND_2"/>
    <property type="match status" value="1"/>
</dbReference>
<dbReference type="GO" id="GO:0008270">
    <property type="term" value="F:zinc ion binding"/>
    <property type="evidence" value="ECO:0007669"/>
    <property type="project" value="UniProtKB-KW"/>
</dbReference>
<proteinExistence type="predicted"/>
<reference evidence="6 7" key="1">
    <citation type="submission" date="2016-07" db="EMBL/GenBank/DDBJ databases">
        <title>Pervasive Adenine N6-methylation of Active Genes in Fungi.</title>
        <authorList>
            <consortium name="DOE Joint Genome Institute"/>
            <person name="Mondo S.J."/>
            <person name="Dannebaum R.O."/>
            <person name="Kuo R.C."/>
            <person name="Labutti K."/>
            <person name="Haridas S."/>
            <person name="Kuo A."/>
            <person name="Salamov A."/>
            <person name="Ahrendt S.R."/>
            <person name="Lipzen A."/>
            <person name="Sullivan W."/>
            <person name="Andreopoulos W.B."/>
            <person name="Clum A."/>
            <person name="Lindquist E."/>
            <person name="Daum C."/>
            <person name="Ramamoorthy G.K."/>
            <person name="Gryganskyi A."/>
            <person name="Culley D."/>
            <person name="Magnuson J.K."/>
            <person name="James T.Y."/>
            <person name="O'Malley M.A."/>
            <person name="Stajich J.E."/>
            <person name="Spatafora J.W."/>
            <person name="Visel A."/>
            <person name="Grigoriev I.V."/>
        </authorList>
    </citation>
    <scope>NUCLEOTIDE SEQUENCE [LARGE SCALE GENOMIC DNA]</scope>
    <source>
        <strain evidence="6 7">62-1032</strain>
    </source>
</reference>
<organism evidence="6 7">
    <name type="scientific">Leucosporidium creatinivorum</name>
    <dbReference type="NCBI Taxonomy" id="106004"/>
    <lineage>
        <taxon>Eukaryota</taxon>
        <taxon>Fungi</taxon>
        <taxon>Dikarya</taxon>
        <taxon>Basidiomycota</taxon>
        <taxon>Pucciniomycotina</taxon>
        <taxon>Microbotryomycetes</taxon>
        <taxon>Leucosporidiales</taxon>
        <taxon>Leucosporidium</taxon>
    </lineage>
</organism>